<dbReference type="Pfam" id="PF13302">
    <property type="entry name" value="Acetyltransf_3"/>
    <property type="match status" value="1"/>
</dbReference>
<name>A0ABS8A627_9FLAO</name>
<dbReference type="InterPro" id="IPR016181">
    <property type="entry name" value="Acyl_CoA_acyltransferase"/>
</dbReference>
<gene>
    <name evidence="2" type="ORF">JI747_013275</name>
</gene>
<dbReference type="PANTHER" id="PTHR43792:SF1">
    <property type="entry name" value="N-ACETYLTRANSFERASE DOMAIN-CONTAINING PROTEIN"/>
    <property type="match status" value="1"/>
</dbReference>
<evidence type="ECO:0000313" key="2">
    <source>
        <dbReference type="EMBL" id="MCA6068161.1"/>
    </source>
</evidence>
<dbReference type="Gene3D" id="3.40.630.30">
    <property type="match status" value="1"/>
</dbReference>
<dbReference type="PANTHER" id="PTHR43792">
    <property type="entry name" value="GNAT FAMILY, PUTATIVE (AFU_ORTHOLOGUE AFUA_3G00765)-RELATED-RELATED"/>
    <property type="match status" value="1"/>
</dbReference>
<organism evidence="2 3">
    <name type="scientific">Chryseobacterium tagetis</name>
    <dbReference type="NCBI Taxonomy" id="2801334"/>
    <lineage>
        <taxon>Bacteria</taxon>
        <taxon>Pseudomonadati</taxon>
        <taxon>Bacteroidota</taxon>
        <taxon>Flavobacteriia</taxon>
        <taxon>Flavobacteriales</taxon>
        <taxon>Weeksellaceae</taxon>
        <taxon>Chryseobacterium group</taxon>
        <taxon>Chryseobacterium</taxon>
    </lineage>
</organism>
<dbReference type="RefSeq" id="WP_225689379.1">
    <property type="nucleotide sequence ID" value="NZ_JAERSE020000003.1"/>
</dbReference>
<evidence type="ECO:0000259" key="1">
    <source>
        <dbReference type="PROSITE" id="PS51186"/>
    </source>
</evidence>
<sequence>MKENKGYIFTSDRLGFRNWSLSDIEKMHEINSDPEVMEFFPSIPTKEQTTEFIKRMTKQFEDKGFCYFAVDKLENNEFIGFIGFSEQTYEADFTPCIDIGWRIKSSEWNKGFATEGAKKCLDYAFETLKLKEVYSVAPKINLKSEHIMIKIGMKKQYKFEHPLLKDHNELETCILYKSSNFQE</sequence>
<accession>A0ABS8A627</accession>
<dbReference type="EMBL" id="JAERSE020000003">
    <property type="protein sequence ID" value="MCA6068161.1"/>
    <property type="molecule type" value="Genomic_DNA"/>
</dbReference>
<dbReference type="SUPFAM" id="SSF55729">
    <property type="entry name" value="Acyl-CoA N-acyltransferases (Nat)"/>
    <property type="match status" value="1"/>
</dbReference>
<dbReference type="PROSITE" id="PS51186">
    <property type="entry name" value="GNAT"/>
    <property type="match status" value="1"/>
</dbReference>
<dbReference type="InterPro" id="IPR000182">
    <property type="entry name" value="GNAT_dom"/>
</dbReference>
<keyword evidence="3" id="KW-1185">Reference proteome</keyword>
<comment type="caution">
    <text evidence="2">The sequence shown here is derived from an EMBL/GenBank/DDBJ whole genome shotgun (WGS) entry which is preliminary data.</text>
</comment>
<feature type="domain" description="N-acetyltransferase" evidence="1">
    <location>
        <begin position="14"/>
        <end position="180"/>
    </location>
</feature>
<evidence type="ECO:0000313" key="3">
    <source>
        <dbReference type="Proteomes" id="UP000618240"/>
    </source>
</evidence>
<dbReference type="InterPro" id="IPR051531">
    <property type="entry name" value="N-acetyltransferase"/>
</dbReference>
<dbReference type="Proteomes" id="UP000618240">
    <property type="component" value="Unassembled WGS sequence"/>
</dbReference>
<proteinExistence type="predicted"/>
<reference evidence="2 3" key="1">
    <citation type="submission" date="2021-09" db="EMBL/GenBank/DDBJ databases">
        <title>Genome sequencing and assembly of Chryseobacterium sp. RG1.</title>
        <authorList>
            <person name="Chhetri G."/>
        </authorList>
    </citation>
    <scope>NUCLEOTIDE SEQUENCE [LARGE SCALE GENOMIC DNA]</scope>
    <source>
        <strain evidence="2 3">RG1</strain>
    </source>
</reference>
<protein>
    <submittedName>
        <fullName evidence="2">GNAT family N-acetyltransferase</fullName>
    </submittedName>
</protein>